<keyword evidence="1" id="KW-0812">Transmembrane</keyword>
<feature type="chain" id="PRO_5030891299" description="Dolichol kinase" evidence="2">
    <location>
        <begin position="19"/>
        <end position="300"/>
    </location>
</feature>
<dbReference type="PANTHER" id="PTHR31303:SF1">
    <property type="entry name" value="CTP-DEPENDENT DIACYLGLYCEROL KINASE 1"/>
    <property type="match status" value="1"/>
</dbReference>
<feature type="signal peptide" evidence="2">
    <location>
        <begin position="1"/>
        <end position="18"/>
    </location>
</feature>
<dbReference type="PANTHER" id="PTHR31303">
    <property type="entry name" value="CTP-DEPENDENT DIACYLGLYCEROL KINASE 1"/>
    <property type="match status" value="1"/>
</dbReference>
<evidence type="ECO:0008006" key="4">
    <source>
        <dbReference type="Google" id="ProtNLM"/>
    </source>
</evidence>
<evidence type="ECO:0000256" key="2">
    <source>
        <dbReference type="SAM" id="SignalP"/>
    </source>
</evidence>
<dbReference type="InterPro" id="IPR037997">
    <property type="entry name" value="Dgk1-like"/>
</dbReference>
<feature type="transmembrane region" description="Helical" evidence="1">
    <location>
        <begin position="253"/>
        <end position="276"/>
    </location>
</feature>
<evidence type="ECO:0000256" key="1">
    <source>
        <dbReference type="SAM" id="Phobius"/>
    </source>
</evidence>
<dbReference type="GO" id="GO:0004143">
    <property type="term" value="F:ATP-dependent diacylglycerol kinase activity"/>
    <property type="evidence" value="ECO:0007669"/>
    <property type="project" value="InterPro"/>
</dbReference>
<feature type="transmembrane region" description="Helical" evidence="1">
    <location>
        <begin position="222"/>
        <end position="241"/>
    </location>
</feature>
<accession>A0A7S2DMS8</accession>
<dbReference type="EMBL" id="HBGS01045934">
    <property type="protein sequence ID" value="CAD9458846.1"/>
    <property type="molecule type" value="Transcribed_RNA"/>
</dbReference>
<reference evidence="3" key="1">
    <citation type="submission" date="2021-01" db="EMBL/GenBank/DDBJ databases">
        <authorList>
            <person name="Corre E."/>
            <person name="Pelletier E."/>
            <person name="Niang G."/>
            <person name="Scheremetjew M."/>
            <person name="Finn R."/>
            <person name="Kale V."/>
            <person name="Holt S."/>
            <person name="Cochrane G."/>
            <person name="Meng A."/>
            <person name="Brown T."/>
            <person name="Cohen L."/>
        </authorList>
    </citation>
    <scope>NUCLEOTIDE SEQUENCE</scope>
    <source>
        <strain evidence="3">CCMP1381</strain>
    </source>
</reference>
<evidence type="ECO:0000313" key="3">
    <source>
        <dbReference type="EMBL" id="CAD9458846.1"/>
    </source>
</evidence>
<dbReference type="AlphaFoldDB" id="A0A7S2DMS8"/>
<keyword evidence="1" id="KW-1133">Transmembrane helix</keyword>
<name>A0A7S2DMS8_9STRA</name>
<sequence>MSRWAFLASLCIFTQVSCLNVPSVSSRSMRQSSFLNKPRKPELRSPVKCLATAGLAVSVGRDAASSLFGLGAATIWLKTVTSVATRGLVDPTISRKIIHCGSAPLFLLTWPLFSSSLTARFFASAIPIFSLLRIIKASQGEKERDLLAAISRSGGAHEALGGPFIYSLNLLAATLFGWRTSLISVVAIAQMAAGDGLADIIGRRFGASSWTFSPTKSMEGSAAFVVGGFVCSMALIGWLSSFKVLSLGYGSGWLSFAALAPRILGISLACAAIELVTLVDDNYSVPVLALVLGHIFLRAN</sequence>
<keyword evidence="2" id="KW-0732">Signal</keyword>
<keyword evidence="1" id="KW-0472">Membrane</keyword>
<protein>
    <recommendedName>
        <fullName evidence="4">Dolichol kinase</fullName>
    </recommendedName>
</protein>
<gene>
    <name evidence="3" type="ORF">DSPE1174_LOCUS23790</name>
</gene>
<feature type="transmembrane region" description="Helical" evidence="1">
    <location>
        <begin position="117"/>
        <end position="135"/>
    </location>
</feature>
<organism evidence="3">
    <name type="scientific">Octactis speculum</name>
    <dbReference type="NCBI Taxonomy" id="3111310"/>
    <lineage>
        <taxon>Eukaryota</taxon>
        <taxon>Sar</taxon>
        <taxon>Stramenopiles</taxon>
        <taxon>Ochrophyta</taxon>
        <taxon>Dictyochophyceae</taxon>
        <taxon>Dictyochales</taxon>
        <taxon>Dictyochaceae</taxon>
        <taxon>Octactis</taxon>
    </lineage>
</organism>
<proteinExistence type="predicted"/>